<proteinExistence type="inferred from homology"/>
<evidence type="ECO:0000256" key="1">
    <source>
        <dbReference type="ARBA" id="ARBA00006484"/>
    </source>
</evidence>
<sequence length="326" mass="34663">MPPEAAAEASARGTVAVTGATGFIGRHLVRALAQAGWRVRMLVRRDPAGADWGGLQLELVGGDLRNADAVRQLVSGVDAVVHLAGVIKAPTEDAFMRVNCDATRALAEATAKHAPAAAFHGVSSLAAREPELSTYARSKRAGEDAILQVLGARAGILRPAAVYGPGDRETLVFFQLAGMPRVPLLGNDRARLTVIHVADLCAAIVDAVAAGPNGQVRTVCDARADGYGWRELMAAAAAAIGRPHAKQIRLPRVVLRSLAGVGDVAHRFGNDNMLSSEKLRELLHEDWSVGLAEQYRSPTWRPRFDLHSGFIDAASWYRDAGWLPAG</sequence>
<accession>A0A970B753</accession>
<dbReference type="Gene3D" id="3.40.50.720">
    <property type="entry name" value="NAD(P)-binding Rossmann-like Domain"/>
    <property type="match status" value="1"/>
</dbReference>
<feature type="domain" description="Ketoreductase" evidence="2">
    <location>
        <begin position="13"/>
        <end position="165"/>
    </location>
</feature>
<dbReference type="AlphaFoldDB" id="A0A970B753"/>
<evidence type="ECO:0000259" key="2">
    <source>
        <dbReference type="SMART" id="SM00822"/>
    </source>
</evidence>
<dbReference type="InterPro" id="IPR057326">
    <property type="entry name" value="KR_dom"/>
</dbReference>
<keyword evidence="4" id="KW-1185">Reference proteome</keyword>
<protein>
    <submittedName>
        <fullName evidence="3">NAD-dependent epimerase/dehydratase family protein</fullName>
    </submittedName>
</protein>
<evidence type="ECO:0000313" key="3">
    <source>
        <dbReference type="EMBL" id="NKF23300.1"/>
    </source>
</evidence>
<name>A0A970B753_9GAMM</name>
<dbReference type="Pfam" id="PF01370">
    <property type="entry name" value="Epimerase"/>
    <property type="match status" value="1"/>
</dbReference>
<dbReference type="Proteomes" id="UP000653472">
    <property type="component" value="Unassembled WGS sequence"/>
</dbReference>
<dbReference type="InterPro" id="IPR001509">
    <property type="entry name" value="Epimerase_deHydtase"/>
</dbReference>
<dbReference type="SUPFAM" id="SSF51735">
    <property type="entry name" value="NAD(P)-binding Rossmann-fold domains"/>
    <property type="match status" value="1"/>
</dbReference>
<dbReference type="PANTHER" id="PTHR12126:SF11">
    <property type="entry name" value="NADH DEHYDROGENASE [UBIQUINONE] 1 ALPHA SUBCOMPLEX SUBUNIT 9, MITOCHONDRIAL"/>
    <property type="match status" value="1"/>
</dbReference>
<evidence type="ECO:0000313" key="4">
    <source>
        <dbReference type="Proteomes" id="UP000653472"/>
    </source>
</evidence>
<dbReference type="PANTHER" id="PTHR12126">
    <property type="entry name" value="NADH-UBIQUINONE OXIDOREDUCTASE 39 KDA SUBUNIT-RELATED"/>
    <property type="match status" value="1"/>
</dbReference>
<dbReference type="RefSeq" id="WP_168148623.1">
    <property type="nucleotide sequence ID" value="NZ_JAAVXB010000007.1"/>
</dbReference>
<reference evidence="3" key="1">
    <citation type="submission" date="2020-03" db="EMBL/GenBank/DDBJ databases">
        <title>Solimonas marina sp. nov., isolated from deep seawater of the Pacific Ocean.</title>
        <authorList>
            <person name="Liu X."/>
            <person name="Lai Q."/>
            <person name="Sun F."/>
            <person name="Gai Y."/>
            <person name="Li G."/>
            <person name="Shao Z."/>
        </authorList>
    </citation>
    <scope>NUCLEOTIDE SEQUENCE</scope>
    <source>
        <strain evidence="3">C16B3</strain>
    </source>
</reference>
<dbReference type="InterPro" id="IPR051207">
    <property type="entry name" value="ComplexI_NDUFA9_subunit"/>
</dbReference>
<dbReference type="GO" id="GO:0044877">
    <property type="term" value="F:protein-containing complex binding"/>
    <property type="evidence" value="ECO:0007669"/>
    <property type="project" value="TreeGrafter"/>
</dbReference>
<dbReference type="InterPro" id="IPR036291">
    <property type="entry name" value="NAD(P)-bd_dom_sf"/>
</dbReference>
<organism evidence="3 4">
    <name type="scientific">Solimonas marina</name>
    <dbReference type="NCBI Taxonomy" id="2714601"/>
    <lineage>
        <taxon>Bacteria</taxon>
        <taxon>Pseudomonadati</taxon>
        <taxon>Pseudomonadota</taxon>
        <taxon>Gammaproteobacteria</taxon>
        <taxon>Nevskiales</taxon>
        <taxon>Nevskiaceae</taxon>
        <taxon>Solimonas</taxon>
    </lineage>
</organism>
<dbReference type="SMART" id="SM00822">
    <property type="entry name" value="PKS_KR"/>
    <property type="match status" value="1"/>
</dbReference>
<comment type="caution">
    <text evidence="3">The sequence shown here is derived from an EMBL/GenBank/DDBJ whole genome shotgun (WGS) entry which is preliminary data.</text>
</comment>
<gene>
    <name evidence="3" type="ORF">G7Y82_13345</name>
</gene>
<dbReference type="EMBL" id="JAAVXB010000007">
    <property type="protein sequence ID" value="NKF23300.1"/>
    <property type="molecule type" value="Genomic_DNA"/>
</dbReference>
<comment type="similarity">
    <text evidence="1">Belongs to the short-chain dehydrogenases/reductases (SDR) family.</text>
</comment>